<dbReference type="AlphaFoldDB" id="A0A7W8DZI7"/>
<gene>
    <name evidence="1" type="ORF">HNR60_002672</name>
</gene>
<name>A0A7W8DZI7_9BRAD</name>
<protein>
    <submittedName>
        <fullName evidence="1">Uncharacterized protein</fullName>
    </submittedName>
</protein>
<dbReference type="RefSeq" id="WP_184258204.1">
    <property type="nucleotide sequence ID" value="NZ_JACHIH010000015.1"/>
</dbReference>
<dbReference type="Proteomes" id="UP000542353">
    <property type="component" value="Unassembled WGS sequence"/>
</dbReference>
<evidence type="ECO:0000313" key="1">
    <source>
        <dbReference type="EMBL" id="MBB5047915.1"/>
    </source>
</evidence>
<evidence type="ECO:0000313" key="2">
    <source>
        <dbReference type="Proteomes" id="UP000542353"/>
    </source>
</evidence>
<comment type="caution">
    <text evidence="1">The sequence shown here is derived from an EMBL/GenBank/DDBJ whole genome shotgun (WGS) entry which is preliminary data.</text>
</comment>
<sequence>MSIEARPDDSIVRFYESVRRQVELDKVAKFPLASGRRVRDYAASLRAEIDRRRLRAAPIEWPAKD</sequence>
<organism evidence="1 2">
    <name type="scientific">Rhodopseudomonas rhenobacensis</name>
    <dbReference type="NCBI Taxonomy" id="87461"/>
    <lineage>
        <taxon>Bacteria</taxon>
        <taxon>Pseudomonadati</taxon>
        <taxon>Pseudomonadota</taxon>
        <taxon>Alphaproteobacteria</taxon>
        <taxon>Hyphomicrobiales</taxon>
        <taxon>Nitrobacteraceae</taxon>
        <taxon>Rhodopseudomonas</taxon>
    </lineage>
</organism>
<dbReference type="EMBL" id="JACHIH010000015">
    <property type="protein sequence ID" value="MBB5047915.1"/>
    <property type="molecule type" value="Genomic_DNA"/>
</dbReference>
<keyword evidence="2" id="KW-1185">Reference proteome</keyword>
<reference evidence="1 2" key="1">
    <citation type="submission" date="2020-08" db="EMBL/GenBank/DDBJ databases">
        <title>Genomic Encyclopedia of Type Strains, Phase IV (KMG-IV): sequencing the most valuable type-strain genomes for metagenomic binning, comparative biology and taxonomic classification.</title>
        <authorList>
            <person name="Goeker M."/>
        </authorList>
    </citation>
    <scope>NUCLEOTIDE SEQUENCE [LARGE SCALE GENOMIC DNA]</scope>
    <source>
        <strain evidence="1 2">DSM 12706</strain>
    </source>
</reference>
<accession>A0A7W8DZI7</accession>
<proteinExistence type="predicted"/>